<evidence type="ECO:0000256" key="3">
    <source>
        <dbReference type="ARBA" id="ARBA00024484"/>
    </source>
</evidence>
<accession>A0A4P9ZMY5</accession>
<dbReference type="Proteomes" id="UP000268162">
    <property type="component" value="Unassembled WGS sequence"/>
</dbReference>
<keyword evidence="2" id="KW-0067">ATP-binding</keyword>
<feature type="non-terminal residue" evidence="5">
    <location>
        <position position="1"/>
    </location>
</feature>
<evidence type="ECO:0000256" key="1">
    <source>
        <dbReference type="ARBA" id="ARBA00022741"/>
    </source>
</evidence>
<protein>
    <recommendedName>
        <fullName evidence="4">AMP-binding enzyme C-terminal domain-containing protein</fullName>
    </recommendedName>
</protein>
<evidence type="ECO:0000313" key="5">
    <source>
        <dbReference type="EMBL" id="RKP33670.1"/>
    </source>
</evidence>
<feature type="domain" description="AMP-binding enzyme C-terminal" evidence="4">
    <location>
        <begin position="49"/>
        <end position="97"/>
    </location>
</feature>
<gene>
    <name evidence="5" type="ORF">BJ085DRAFT_32464</name>
</gene>
<dbReference type="InterPro" id="IPR025110">
    <property type="entry name" value="AMP-bd_C"/>
</dbReference>
<reference evidence="6" key="1">
    <citation type="journal article" date="2018" name="Nat. Microbiol.">
        <title>Leveraging single-cell genomics to expand the fungal tree of life.</title>
        <authorList>
            <person name="Ahrendt S.R."/>
            <person name="Quandt C.A."/>
            <person name="Ciobanu D."/>
            <person name="Clum A."/>
            <person name="Salamov A."/>
            <person name="Andreopoulos B."/>
            <person name="Cheng J.F."/>
            <person name="Woyke T."/>
            <person name="Pelin A."/>
            <person name="Henrissat B."/>
            <person name="Reynolds N.K."/>
            <person name="Benny G.L."/>
            <person name="Smith M.E."/>
            <person name="James T.Y."/>
            <person name="Grigoriev I.V."/>
        </authorList>
    </citation>
    <scope>NUCLEOTIDE SEQUENCE [LARGE SCALE GENOMIC DNA]</scope>
    <source>
        <strain evidence="6">RSA 468</strain>
    </source>
</reference>
<dbReference type="SUPFAM" id="SSF56801">
    <property type="entry name" value="Acetyl-CoA synthetase-like"/>
    <property type="match status" value="1"/>
</dbReference>
<dbReference type="Gene3D" id="3.30.300.30">
    <property type="match status" value="1"/>
</dbReference>
<dbReference type="GO" id="GO:0004467">
    <property type="term" value="F:long-chain fatty acid-CoA ligase activity"/>
    <property type="evidence" value="ECO:0007669"/>
    <property type="project" value="UniProtKB-EC"/>
</dbReference>
<dbReference type="InterPro" id="IPR042099">
    <property type="entry name" value="ANL_N_sf"/>
</dbReference>
<dbReference type="Pfam" id="PF13193">
    <property type="entry name" value="AMP-binding_C"/>
    <property type="match status" value="1"/>
</dbReference>
<evidence type="ECO:0000259" key="4">
    <source>
        <dbReference type="Pfam" id="PF13193"/>
    </source>
</evidence>
<name>A0A4P9ZMY5_9FUNG</name>
<dbReference type="STRING" id="215637.A0A4P9ZMY5"/>
<dbReference type="InterPro" id="IPR045851">
    <property type="entry name" value="AMP-bd_C_sf"/>
</dbReference>
<dbReference type="AlphaFoldDB" id="A0A4P9ZMY5"/>
<dbReference type="PANTHER" id="PTHR43272:SF33">
    <property type="entry name" value="AMP-BINDING DOMAIN-CONTAINING PROTEIN-RELATED"/>
    <property type="match status" value="1"/>
</dbReference>
<proteinExistence type="predicted"/>
<dbReference type="GO" id="GO:0016020">
    <property type="term" value="C:membrane"/>
    <property type="evidence" value="ECO:0007669"/>
    <property type="project" value="TreeGrafter"/>
</dbReference>
<evidence type="ECO:0000256" key="2">
    <source>
        <dbReference type="ARBA" id="ARBA00022840"/>
    </source>
</evidence>
<keyword evidence="1" id="KW-0547">Nucleotide-binding</keyword>
<comment type="catalytic activity">
    <reaction evidence="3">
        <text>a long-chain fatty acid + ATP + CoA = a long-chain fatty acyl-CoA + AMP + diphosphate</text>
        <dbReference type="Rhea" id="RHEA:15421"/>
        <dbReference type="ChEBI" id="CHEBI:30616"/>
        <dbReference type="ChEBI" id="CHEBI:33019"/>
        <dbReference type="ChEBI" id="CHEBI:57287"/>
        <dbReference type="ChEBI" id="CHEBI:57560"/>
        <dbReference type="ChEBI" id="CHEBI:83139"/>
        <dbReference type="ChEBI" id="CHEBI:456215"/>
        <dbReference type="EC" id="6.2.1.3"/>
    </reaction>
    <physiologicalReaction direction="left-to-right" evidence="3">
        <dbReference type="Rhea" id="RHEA:15422"/>
    </physiologicalReaction>
</comment>
<dbReference type="GO" id="GO:0005524">
    <property type="term" value="F:ATP binding"/>
    <property type="evidence" value="ECO:0007669"/>
    <property type="project" value="UniProtKB-KW"/>
</dbReference>
<sequence>EKTREALDEEGWVSSGDIGLLLDDGSIKIIDRKKNIFKLAQGEYIAPEKIENVYAQHNLVQQAYVHGDSLQSQLVAVVVPDPETFIPWAGQQIGAKVTLASLANLAQDPRVVQKLLDDLTKAGKRAGLHGFELCKAIHLEVDPFSIENNLLTPTLKLKRQDAQKKYTEQIATIRGR</sequence>
<dbReference type="Gene3D" id="3.40.50.12780">
    <property type="entry name" value="N-terminal domain of ligase-like"/>
    <property type="match status" value="1"/>
</dbReference>
<dbReference type="GO" id="GO:0005783">
    <property type="term" value="C:endoplasmic reticulum"/>
    <property type="evidence" value="ECO:0007669"/>
    <property type="project" value="TreeGrafter"/>
</dbReference>
<keyword evidence="6" id="KW-1185">Reference proteome</keyword>
<dbReference type="EMBL" id="ML003650">
    <property type="protein sequence ID" value="RKP33670.1"/>
    <property type="molecule type" value="Genomic_DNA"/>
</dbReference>
<organism evidence="5 6">
    <name type="scientific">Dimargaris cristalligena</name>
    <dbReference type="NCBI Taxonomy" id="215637"/>
    <lineage>
        <taxon>Eukaryota</taxon>
        <taxon>Fungi</taxon>
        <taxon>Fungi incertae sedis</taxon>
        <taxon>Zoopagomycota</taxon>
        <taxon>Kickxellomycotina</taxon>
        <taxon>Dimargaritomycetes</taxon>
        <taxon>Dimargaritales</taxon>
        <taxon>Dimargaritaceae</taxon>
        <taxon>Dimargaris</taxon>
    </lineage>
</organism>
<evidence type="ECO:0000313" key="6">
    <source>
        <dbReference type="Proteomes" id="UP000268162"/>
    </source>
</evidence>
<dbReference type="PANTHER" id="PTHR43272">
    <property type="entry name" value="LONG-CHAIN-FATTY-ACID--COA LIGASE"/>
    <property type="match status" value="1"/>
</dbReference>